<feature type="binding site" evidence="11">
    <location>
        <position position="136"/>
    </location>
    <ligand>
        <name>substrate</name>
    </ligand>
</feature>
<dbReference type="NCBIfam" id="TIGR01662">
    <property type="entry name" value="HAD-SF-IIIA"/>
    <property type="match status" value="1"/>
</dbReference>
<name>A0A077AVV0_9PROT</name>
<dbReference type="Gene3D" id="3.40.50.1000">
    <property type="entry name" value="HAD superfamily/HAD-like"/>
    <property type="match status" value="1"/>
</dbReference>
<evidence type="ECO:0000256" key="13">
    <source>
        <dbReference type="PIRSR" id="PIRSR004682-4"/>
    </source>
</evidence>
<keyword evidence="4 9" id="KW-0378">Hydrolase</keyword>
<feature type="binding site" evidence="13">
    <location>
        <position position="108"/>
    </location>
    <ligand>
        <name>Zn(2+)</name>
        <dbReference type="ChEBI" id="CHEBI:29105"/>
    </ligand>
</feature>
<organism evidence="14 15">
    <name type="scientific">Candidatus Odyssella acanthamoebae</name>
    <dbReference type="NCBI Taxonomy" id="91604"/>
    <lineage>
        <taxon>Bacteria</taxon>
        <taxon>Pseudomonadati</taxon>
        <taxon>Pseudomonadota</taxon>
        <taxon>Alphaproteobacteria</taxon>
        <taxon>Holosporales</taxon>
        <taxon>Candidatus Paracaedibacteraceae</taxon>
        <taxon>Candidatus Odyssella</taxon>
    </lineage>
</organism>
<proteinExistence type="inferred from homology"/>
<keyword evidence="2 9" id="KW-0963">Cytoplasm</keyword>
<feature type="binding site" evidence="11">
    <location>
        <begin position="18"/>
        <end position="21"/>
    </location>
    <ligand>
        <name>substrate</name>
    </ligand>
</feature>
<keyword evidence="6 9" id="KW-0119">Carbohydrate metabolism</keyword>
<evidence type="ECO:0000256" key="9">
    <source>
        <dbReference type="PIRNR" id="PIRNR004682"/>
    </source>
</evidence>
<evidence type="ECO:0000256" key="12">
    <source>
        <dbReference type="PIRSR" id="PIRSR004682-3"/>
    </source>
</evidence>
<feature type="binding site" evidence="13">
    <location>
        <position position="93"/>
    </location>
    <ligand>
        <name>Zn(2+)</name>
        <dbReference type="ChEBI" id="CHEBI:29105"/>
    </ligand>
</feature>
<dbReference type="InterPro" id="IPR004446">
    <property type="entry name" value="Heptose_bisP_phosphatase"/>
</dbReference>
<feature type="active site" description="Proton donor" evidence="10">
    <location>
        <position position="12"/>
    </location>
</feature>
<feature type="binding site" evidence="13">
    <location>
        <position position="12"/>
    </location>
    <ligand>
        <name>Mg(2+)</name>
        <dbReference type="ChEBI" id="CHEBI:18420"/>
    </ligand>
</feature>
<comment type="cofactor">
    <cofactor evidence="13">
        <name>Zn(2+)</name>
        <dbReference type="ChEBI" id="CHEBI:29105"/>
    </cofactor>
</comment>
<evidence type="ECO:0000313" key="14">
    <source>
        <dbReference type="EMBL" id="AIK97272.1"/>
    </source>
</evidence>
<dbReference type="PIRSF" id="PIRSF004682">
    <property type="entry name" value="GmhB"/>
    <property type="match status" value="1"/>
</dbReference>
<dbReference type="Pfam" id="PF13242">
    <property type="entry name" value="Hydrolase_like"/>
    <property type="match status" value="1"/>
</dbReference>
<dbReference type="HOGENOM" id="CLU_085077_3_2_5"/>
<evidence type="ECO:0000256" key="6">
    <source>
        <dbReference type="ARBA" id="ARBA00023277"/>
    </source>
</evidence>
<dbReference type="EC" id="3.1.3.-" evidence="9"/>
<dbReference type="GO" id="GO:0005975">
    <property type="term" value="P:carbohydrate metabolic process"/>
    <property type="evidence" value="ECO:0007669"/>
    <property type="project" value="InterPro"/>
</dbReference>
<gene>
    <name evidence="14" type="ORF">ID47_11810</name>
</gene>
<feature type="active site" description="Nucleophile" evidence="10">
    <location>
        <position position="10"/>
    </location>
</feature>
<dbReference type="PANTHER" id="PTHR42891:SF1">
    <property type="entry name" value="D-GLYCERO-BETA-D-MANNO-HEPTOSE-1,7-BISPHOSPHATE 7-PHOSPHATASE"/>
    <property type="match status" value="1"/>
</dbReference>
<protein>
    <recommendedName>
        <fullName evidence="7 9">D,D-heptose 1,7-bisphosphate phosphatase</fullName>
        <ecNumber evidence="9">3.1.3.-</ecNumber>
    </recommendedName>
</protein>
<dbReference type="STRING" id="91604.ID47_11810"/>
<comment type="similarity">
    <text evidence="8 9">Belongs to the gmhB family.</text>
</comment>
<feature type="binding site" evidence="13">
    <location>
        <position position="10"/>
    </location>
    <ligand>
        <name>Mg(2+)</name>
        <dbReference type="ChEBI" id="CHEBI:18420"/>
    </ligand>
</feature>
<feature type="binding site" evidence="13">
    <location>
        <position position="106"/>
    </location>
    <ligand>
        <name>Zn(2+)</name>
        <dbReference type="ChEBI" id="CHEBI:29105"/>
    </ligand>
</feature>
<keyword evidence="15" id="KW-1185">Reference proteome</keyword>
<feature type="site" description="Contributes to substrate recognition" evidence="12">
    <location>
        <position position="110"/>
    </location>
</feature>
<evidence type="ECO:0000256" key="3">
    <source>
        <dbReference type="ARBA" id="ARBA00022723"/>
    </source>
</evidence>
<dbReference type="PANTHER" id="PTHR42891">
    <property type="entry name" value="D-GLYCERO-BETA-D-MANNO-HEPTOSE-1,7-BISPHOSPHATE 7-PHOSPHATASE"/>
    <property type="match status" value="1"/>
</dbReference>
<evidence type="ECO:0000256" key="8">
    <source>
        <dbReference type="ARBA" id="ARBA00061616"/>
    </source>
</evidence>
<feature type="binding site" evidence="11">
    <location>
        <begin position="109"/>
        <end position="110"/>
    </location>
    <ligand>
        <name>substrate</name>
    </ligand>
</feature>
<dbReference type="GO" id="GO:0046872">
    <property type="term" value="F:metal ion binding"/>
    <property type="evidence" value="ECO:0007669"/>
    <property type="project" value="UniProtKB-KW"/>
</dbReference>
<dbReference type="eggNOG" id="COG0241">
    <property type="taxonomic scope" value="Bacteria"/>
</dbReference>
<dbReference type="NCBIfam" id="NF006506">
    <property type="entry name" value="PRK08942.1"/>
    <property type="match status" value="1"/>
</dbReference>
<feature type="binding site" evidence="11">
    <location>
        <begin position="10"/>
        <end position="12"/>
    </location>
    <ligand>
        <name>substrate</name>
    </ligand>
</feature>
<feature type="binding site" evidence="11">
    <location>
        <begin position="52"/>
        <end position="55"/>
    </location>
    <ligand>
        <name>substrate</name>
    </ligand>
</feature>
<evidence type="ECO:0000313" key="15">
    <source>
        <dbReference type="Proteomes" id="UP000028926"/>
    </source>
</evidence>
<feature type="binding site" evidence="13">
    <location>
        <position position="136"/>
    </location>
    <ligand>
        <name>Mg(2+)</name>
        <dbReference type="ChEBI" id="CHEBI:18420"/>
    </ligand>
</feature>
<comment type="cofactor">
    <cofactor evidence="13">
        <name>Mg(2+)</name>
        <dbReference type="ChEBI" id="CHEBI:18420"/>
    </cofactor>
</comment>
<comment type="subcellular location">
    <subcellularLocation>
        <location evidence="1 9">Cytoplasm</location>
    </subcellularLocation>
</comment>
<feature type="binding site" evidence="13">
    <location>
        <position position="135"/>
    </location>
    <ligand>
        <name>Mg(2+)</name>
        <dbReference type="ChEBI" id="CHEBI:18420"/>
    </ligand>
</feature>
<dbReference type="NCBIfam" id="TIGR01656">
    <property type="entry name" value="Histidinol-ppas"/>
    <property type="match status" value="1"/>
</dbReference>
<feature type="binding site" evidence="13">
    <location>
        <position position="91"/>
    </location>
    <ligand>
        <name>Zn(2+)</name>
        <dbReference type="ChEBI" id="CHEBI:29105"/>
    </ligand>
</feature>
<dbReference type="InterPro" id="IPR023214">
    <property type="entry name" value="HAD_sf"/>
</dbReference>
<dbReference type="InterPro" id="IPR006543">
    <property type="entry name" value="Histidinol-phos"/>
</dbReference>
<evidence type="ECO:0000256" key="1">
    <source>
        <dbReference type="ARBA" id="ARBA00004496"/>
    </source>
</evidence>
<evidence type="ECO:0000256" key="5">
    <source>
        <dbReference type="ARBA" id="ARBA00022833"/>
    </source>
</evidence>
<dbReference type="GO" id="GO:0005737">
    <property type="term" value="C:cytoplasm"/>
    <property type="evidence" value="ECO:0007669"/>
    <property type="project" value="UniProtKB-SubCell"/>
</dbReference>
<dbReference type="Proteomes" id="UP000028926">
    <property type="component" value="Chromosome"/>
</dbReference>
<accession>A0A077AVV0</accession>
<evidence type="ECO:0000256" key="7">
    <source>
        <dbReference type="ARBA" id="ARBA00031828"/>
    </source>
</evidence>
<evidence type="ECO:0000256" key="2">
    <source>
        <dbReference type="ARBA" id="ARBA00022490"/>
    </source>
</evidence>
<keyword evidence="5 13" id="KW-0862">Zinc</keyword>
<feature type="site" description="Contributes to substrate recognition" evidence="12">
    <location>
        <position position="109"/>
    </location>
</feature>
<dbReference type="KEGG" id="paca:ID47_11810"/>
<evidence type="ECO:0000256" key="11">
    <source>
        <dbReference type="PIRSR" id="PIRSR004682-2"/>
    </source>
</evidence>
<evidence type="ECO:0000256" key="10">
    <source>
        <dbReference type="PIRSR" id="PIRSR004682-1"/>
    </source>
</evidence>
<dbReference type="GO" id="GO:0016791">
    <property type="term" value="F:phosphatase activity"/>
    <property type="evidence" value="ECO:0007669"/>
    <property type="project" value="InterPro"/>
</dbReference>
<evidence type="ECO:0000256" key="4">
    <source>
        <dbReference type="ARBA" id="ARBA00022801"/>
    </source>
</evidence>
<dbReference type="InterPro" id="IPR036412">
    <property type="entry name" value="HAD-like_sf"/>
</dbReference>
<dbReference type="EMBL" id="CP008941">
    <property type="protein sequence ID" value="AIK97272.1"/>
    <property type="molecule type" value="Genomic_DNA"/>
</dbReference>
<dbReference type="CDD" id="cd07503">
    <property type="entry name" value="HAD_HisB-N"/>
    <property type="match status" value="1"/>
</dbReference>
<keyword evidence="3 13" id="KW-0479">Metal-binding</keyword>
<dbReference type="InterPro" id="IPR006549">
    <property type="entry name" value="HAD-SF_hydro_IIIA"/>
</dbReference>
<keyword evidence="13" id="KW-0460">Magnesium</keyword>
<feature type="site" description="Stabilizes the phosphoryl group" evidence="12">
    <location>
        <position position="52"/>
    </location>
</feature>
<dbReference type="OrthoDB" id="9814110at2"/>
<reference evidence="14 15" key="1">
    <citation type="submission" date="2014-07" db="EMBL/GenBank/DDBJ databases">
        <title>Comparative genomic insights into amoeba endosymbionts belonging to the families of Holosporaceae and Candidatus Midichloriaceae within Rickettsiales.</title>
        <authorList>
            <person name="Wang Z."/>
            <person name="Wu M."/>
        </authorList>
    </citation>
    <scope>NUCLEOTIDE SEQUENCE [LARGE SCALE GENOMIC DNA]</scope>
    <source>
        <strain evidence="14">PRA3</strain>
    </source>
</reference>
<sequence>MSQNKALILDRDGVINHDYGYVSAPEQFHFIDGIFDLCQVALARGYLIIVITNQSGIARGYYSIEDFERLNEWMIAQFEIHSIPISHVHFCPHHPDSNLPEFAKSCDCRKPKAGLFHQAATDYNLDLTQSIAVGDKVRDMVAAQTAGVGTRILLSSLPCDAAQYMVQSHTEIIDLLKGQE</sequence>
<dbReference type="AlphaFoldDB" id="A0A077AVV0"/>
<dbReference type="SUPFAM" id="SSF56784">
    <property type="entry name" value="HAD-like"/>
    <property type="match status" value="1"/>
</dbReference>
<dbReference type="FunFam" id="3.40.50.1000:FF:000037">
    <property type="entry name" value="D,D-heptose 1,7-bisphosphate phosphatase"/>
    <property type="match status" value="1"/>
</dbReference>
<dbReference type="NCBIfam" id="TIGR00213">
    <property type="entry name" value="GmhB_yaeD"/>
    <property type="match status" value="1"/>
</dbReference>
<dbReference type="RefSeq" id="WP_038466637.1">
    <property type="nucleotide sequence ID" value="NZ_CP008941.1"/>
</dbReference>